<evidence type="ECO:0000256" key="2">
    <source>
        <dbReference type="ARBA" id="ARBA00022741"/>
    </source>
</evidence>
<dbReference type="Pfam" id="PF18052">
    <property type="entry name" value="Rx_N"/>
    <property type="match status" value="1"/>
</dbReference>
<evidence type="ECO:0000256" key="5">
    <source>
        <dbReference type="SAM" id="Coils"/>
    </source>
</evidence>
<accession>A0AAF0Q943</accession>
<keyword evidence="1" id="KW-0677">Repeat</keyword>
<feature type="coiled-coil region" evidence="5">
    <location>
        <begin position="86"/>
        <end position="113"/>
    </location>
</feature>
<keyword evidence="5" id="KW-0175">Coiled coil</keyword>
<dbReference type="PANTHER" id="PTHR36766">
    <property type="entry name" value="PLANT BROAD-SPECTRUM MILDEW RESISTANCE PROTEIN RPW8"/>
    <property type="match status" value="1"/>
</dbReference>
<dbReference type="InterPro" id="IPR002182">
    <property type="entry name" value="NB-ARC"/>
</dbReference>
<dbReference type="Gene3D" id="3.40.50.300">
    <property type="entry name" value="P-loop containing nucleotide triphosphate hydrolases"/>
    <property type="match status" value="1"/>
</dbReference>
<evidence type="ECO:0000313" key="9">
    <source>
        <dbReference type="Proteomes" id="UP001234989"/>
    </source>
</evidence>
<dbReference type="InterPro" id="IPR027417">
    <property type="entry name" value="P-loop_NTPase"/>
</dbReference>
<reference evidence="8" key="1">
    <citation type="submission" date="2023-08" db="EMBL/GenBank/DDBJ databases">
        <title>A de novo genome assembly of Solanum verrucosum Schlechtendal, a Mexican diploid species geographically isolated from the other diploid A-genome species in potato relatives.</title>
        <authorList>
            <person name="Hosaka K."/>
        </authorList>
    </citation>
    <scope>NUCLEOTIDE SEQUENCE</scope>
    <source>
        <tissue evidence="8">Young leaves</tissue>
    </source>
</reference>
<dbReference type="SUPFAM" id="SSF52540">
    <property type="entry name" value="P-loop containing nucleoside triphosphate hydrolases"/>
    <property type="match status" value="1"/>
</dbReference>
<keyword evidence="3" id="KW-0611">Plant defense</keyword>
<sequence length="195" mass="21935">MEAGLAVGGAFLSSALNVLFDRLAPQGELLKMFRKHKYHAQLFKKLEDILVGLQIVLSDVENKQASNRHMTHWFNKLQSAVDGTENLIEQDKLEETIETLEVLEKQIGRLGLKEHFSTTNQETRRLSTSLVEELDIFVSIVGMGGVGKTTLAKAVYNDENVNDHFGLKAWFCVSEAYDAFRITKGLLQEIGSFDF</sequence>
<evidence type="ECO:0000256" key="4">
    <source>
        <dbReference type="ARBA" id="ARBA00022840"/>
    </source>
</evidence>
<evidence type="ECO:0008006" key="10">
    <source>
        <dbReference type="Google" id="ProtNLM"/>
    </source>
</evidence>
<keyword evidence="4" id="KW-0067">ATP-binding</keyword>
<dbReference type="InterPro" id="IPR041118">
    <property type="entry name" value="Rx_N"/>
</dbReference>
<gene>
    <name evidence="8" type="ORF">MTR67_012719</name>
</gene>
<name>A0AAF0Q943_SOLVR</name>
<dbReference type="Proteomes" id="UP001234989">
    <property type="component" value="Chromosome 3"/>
</dbReference>
<dbReference type="GO" id="GO:0006952">
    <property type="term" value="P:defense response"/>
    <property type="evidence" value="ECO:0007669"/>
    <property type="project" value="UniProtKB-KW"/>
</dbReference>
<evidence type="ECO:0000256" key="1">
    <source>
        <dbReference type="ARBA" id="ARBA00022737"/>
    </source>
</evidence>
<dbReference type="PANTHER" id="PTHR36766:SF40">
    <property type="entry name" value="DISEASE RESISTANCE PROTEIN RGA3"/>
    <property type="match status" value="1"/>
</dbReference>
<evidence type="ECO:0000259" key="7">
    <source>
        <dbReference type="Pfam" id="PF18052"/>
    </source>
</evidence>
<organism evidence="8 9">
    <name type="scientific">Solanum verrucosum</name>
    <dbReference type="NCBI Taxonomy" id="315347"/>
    <lineage>
        <taxon>Eukaryota</taxon>
        <taxon>Viridiplantae</taxon>
        <taxon>Streptophyta</taxon>
        <taxon>Embryophyta</taxon>
        <taxon>Tracheophyta</taxon>
        <taxon>Spermatophyta</taxon>
        <taxon>Magnoliopsida</taxon>
        <taxon>eudicotyledons</taxon>
        <taxon>Gunneridae</taxon>
        <taxon>Pentapetalae</taxon>
        <taxon>asterids</taxon>
        <taxon>lamiids</taxon>
        <taxon>Solanales</taxon>
        <taxon>Solanaceae</taxon>
        <taxon>Solanoideae</taxon>
        <taxon>Solaneae</taxon>
        <taxon>Solanum</taxon>
    </lineage>
</organism>
<feature type="domain" description="Disease resistance N-terminal" evidence="7">
    <location>
        <begin position="11"/>
        <end position="90"/>
    </location>
</feature>
<dbReference type="GO" id="GO:0005524">
    <property type="term" value="F:ATP binding"/>
    <property type="evidence" value="ECO:0007669"/>
    <property type="project" value="UniProtKB-KW"/>
</dbReference>
<keyword evidence="9" id="KW-1185">Reference proteome</keyword>
<dbReference type="Pfam" id="PF00931">
    <property type="entry name" value="NB-ARC"/>
    <property type="match status" value="1"/>
</dbReference>
<evidence type="ECO:0000313" key="8">
    <source>
        <dbReference type="EMBL" id="WMV19334.1"/>
    </source>
</evidence>
<proteinExistence type="predicted"/>
<evidence type="ECO:0000259" key="6">
    <source>
        <dbReference type="Pfam" id="PF00931"/>
    </source>
</evidence>
<dbReference type="AlphaFoldDB" id="A0AAF0Q943"/>
<evidence type="ECO:0000256" key="3">
    <source>
        <dbReference type="ARBA" id="ARBA00022821"/>
    </source>
</evidence>
<feature type="domain" description="NB-ARC" evidence="6">
    <location>
        <begin position="121"/>
        <end position="191"/>
    </location>
</feature>
<protein>
    <recommendedName>
        <fullName evidence="10">Disease resistance RPP13-like protein 1</fullName>
    </recommendedName>
</protein>
<dbReference type="EMBL" id="CP133614">
    <property type="protein sequence ID" value="WMV19334.1"/>
    <property type="molecule type" value="Genomic_DNA"/>
</dbReference>
<dbReference type="GO" id="GO:0043531">
    <property type="term" value="F:ADP binding"/>
    <property type="evidence" value="ECO:0007669"/>
    <property type="project" value="InterPro"/>
</dbReference>
<keyword evidence="2" id="KW-0547">Nucleotide-binding</keyword>